<evidence type="ECO:0000259" key="1">
    <source>
        <dbReference type="Pfam" id="PF13546"/>
    </source>
</evidence>
<evidence type="ECO:0000313" key="2">
    <source>
        <dbReference type="EMBL" id="QXN93211.1"/>
    </source>
</evidence>
<dbReference type="EMBL" id="CP078145">
    <property type="protein sequence ID" value="QXN93211.1"/>
    <property type="molecule type" value="Genomic_DNA"/>
</dbReference>
<dbReference type="PANTHER" id="PTHR33627:SF1">
    <property type="entry name" value="TRANSPOSASE"/>
    <property type="match status" value="1"/>
</dbReference>
<dbReference type="PANTHER" id="PTHR33627">
    <property type="entry name" value="TRANSPOSASE"/>
    <property type="match status" value="1"/>
</dbReference>
<keyword evidence="3" id="KW-1185">Reference proteome</keyword>
<dbReference type="RefSeq" id="WP_218475058.1">
    <property type="nucleotide sequence ID" value="NZ_BAABJN010000001.1"/>
</dbReference>
<dbReference type="InterPro" id="IPR038721">
    <property type="entry name" value="IS701-like_DDE_dom"/>
</dbReference>
<evidence type="ECO:0000313" key="3">
    <source>
        <dbReference type="Proteomes" id="UP000694257"/>
    </source>
</evidence>
<sequence length="351" mass="39608">MADITASHFTRPEPRNRALQYVRALADPEVRKTANGIANSLGEKRADGLQRMLSSAAWDADAVRDALQAHLLGGSAGNVRVFGAAEYNFIKKGASSVGVGPQYSRRTGRLENCQTGLFVVQTGNGADLIADRELYLPEFWLKDKLKCCRTKIPHTVRYRSKEESIMAMMRRIKQIRWYCDDWFVCTEPLDGKQLATSLEHDEIPYVLQQPNCLQQLRMAGVSMDLLTRPSWTQWVEKGAVHSQWLRIRIPDSEVRPMRRWLLVERVLPRRSDKLRTYRCFGPEHTDLETLVAVALNGGSAARTLAAACESVGLDAYEVRQWPSWYRHITLAMLAHFCLNSAPATAQPAKPA</sequence>
<gene>
    <name evidence="2" type="ORF">KV110_08970</name>
</gene>
<dbReference type="InterPro" id="IPR039365">
    <property type="entry name" value="IS701-like"/>
</dbReference>
<dbReference type="Pfam" id="PF13546">
    <property type="entry name" value="DDE_5"/>
    <property type="match status" value="1"/>
</dbReference>
<proteinExistence type="predicted"/>
<accession>A0ABX8S086</accession>
<name>A0ABX8S086_NOCIO</name>
<organism evidence="2 3">
    <name type="scientific">Nocardia iowensis</name>
    <dbReference type="NCBI Taxonomy" id="204891"/>
    <lineage>
        <taxon>Bacteria</taxon>
        <taxon>Bacillati</taxon>
        <taxon>Actinomycetota</taxon>
        <taxon>Actinomycetes</taxon>
        <taxon>Mycobacteriales</taxon>
        <taxon>Nocardiaceae</taxon>
        <taxon>Nocardia</taxon>
    </lineage>
</organism>
<reference evidence="2 3" key="1">
    <citation type="submission" date="2021-07" db="EMBL/GenBank/DDBJ databases">
        <title>Whole Genome Sequence of Nocardia Iowensis.</title>
        <authorList>
            <person name="Lamm A."/>
            <person name="Collins-Fairclough A.M."/>
            <person name="Bunk B."/>
            <person name="Sproer C."/>
        </authorList>
    </citation>
    <scope>NUCLEOTIDE SEQUENCE [LARGE SCALE GENOMIC DNA]</scope>
    <source>
        <strain evidence="2 3">NRRL 5646</strain>
    </source>
</reference>
<protein>
    <submittedName>
        <fullName evidence="2">Transposase</fullName>
    </submittedName>
</protein>
<dbReference type="Proteomes" id="UP000694257">
    <property type="component" value="Chromosome"/>
</dbReference>
<feature type="domain" description="Transposase IS701-like DDE" evidence="1">
    <location>
        <begin position="7"/>
        <end position="172"/>
    </location>
</feature>